<organism evidence="2">
    <name type="scientific">Ixodes ricinus</name>
    <name type="common">Common tick</name>
    <name type="synonym">Acarus ricinus</name>
    <dbReference type="NCBI Taxonomy" id="34613"/>
    <lineage>
        <taxon>Eukaryota</taxon>
        <taxon>Metazoa</taxon>
        <taxon>Ecdysozoa</taxon>
        <taxon>Arthropoda</taxon>
        <taxon>Chelicerata</taxon>
        <taxon>Arachnida</taxon>
        <taxon>Acari</taxon>
        <taxon>Parasitiformes</taxon>
        <taxon>Ixodida</taxon>
        <taxon>Ixodoidea</taxon>
        <taxon>Ixodidae</taxon>
        <taxon>Ixodinae</taxon>
        <taxon>Ixodes</taxon>
    </lineage>
</organism>
<sequence length="145" mass="16780">MEEGTHMKWMVALHTFLHFYLISTVLGLGHYAQTQAKHKSHHIYFHFSHKHQLDKVFQLGIIGMIVINELWLTMCSKVLKMWTPCNIRIIPISVEQRGGRGLLSHTLVSNSFYFCTPFRWQLNRSSRPCLLAGTTDRAARMAHSS</sequence>
<name>A0A6B0UV51_IXORI</name>
<keyword evidence="1" id="KW-0812">Transmembrane</keyword>
<reference evidence="2" key="1">
    <citation type="submission" date="2019-12" db="EMBL/GenBank/DDBJ databases">
        <title>An insight into the sialome of adult female Ixodes ricinus ticks feeding for 6 days.</title>
        <authorList>
            <person name="Perner J."/>
            <person name="Ribeiro J.M.C."/>
        </authorList>
    </citation>
    <scope>NUCLEOTIDE SEQUENCE</scope>
    <source>
        <strain evidence="2">Semi-engorged</strain>
        <tissue evidence="2">Salivary glands</tissue>
    </source>
</reference>
<accession>A0A6B0UV51</accession>
<proteinExistence type="predicted"/>
<evidence type="ECO:0000256" key="1">
    <source>
        <dbReference type="SAM" id="Phobius"/>
    </source>
</evidence>
<protein>
    <submittedName>
        <fullName evidence="2">Putative secreted protein</fullName>
    </submittedName>
</protein>
<evidence type="ECO:0000313" key="2">
    <source>
        <dbReference type="EMBL" id="MXU93404.1"/>
    </source>
</evidence>
<feature type="transmembrane region" description="Helical" evidence="1">
    <location>
        <begin position="12"/>
        <end position="32"/>
    </location>
</feature>
<keyword evidence="1" id="KW-0472">Membrane</keyword>
<dbReference type="AlphaFoldDB" id="A0A6B0UV51"/>
<dbReference type="EMBL" id="GIFC01011321">
    <property type="protein sequence ID" value="MXU93404.1"/>
    <property type="molecule type" value="Transcribed_RNA"/>
</dbReference>
<keyword evidence="1" id="KW-1133">Transmembrane helix</keyword>